<dbReference type="EMBL" id="PKPP01011629">
    <property type="protein sequence ID" value="PWA43808.1"/>
    <property type="molecule type" value="Genomic_DNA"/>
</dbReference>
<gene>
    <name evidence="1" type="ORF">CTI12_AA529560</name>
</gene>
<proteinExistence type="predicted"/>
<keyword evidence="2" id="KW-1185">Reference proteome</keyword>
<comment type="caution">
    <text evidence="1">The sequence shown here is derived from an EMBL/GenBank/DDBJ whole genome shotgun (WGS) entry which is preliminary data.</text>
</comment>
<sequence>MAIRKSDSTVAFCHLYVNARRQALRIAKSSVIRGSQAGKISDEHKIIAPVESETTTLEDARFGL</sequence>
<dbReference type="Proteomes" id="UP000245207">
    <property type="component" value="Unassembled WGS sequence"/>
</dbReference>
<name>A0A2U1L461_ARTAN</name>
<evidence type="ECO:0000313" key="2">
    <source>
        <dbReference type="Proteomes" id="UP000245207"/>
    </source>
</evidence>
<organism evidence="1 2">
    <name type="scientific">Artemisia annua</name>
    <name type="common">Sweet wormwood</name>
    <dbReference type="NCBI Taxonomy" id="35608"/>
    <lineage>
        <taxon>Eukaryota</taxon>
        <taxon>Viridiplantae</taxon>
        <taxon>Streptophyta</taxon>
        <taxon>Embryophyta</taxon>
        <taxon>Tracheophyta</taxon>
        <taxon>Spermatophyta</taxon>
        <taxon>Magnoliopsida</taxon>
        <taxon>eudicotyledons</taxon>
        <taxon>Gunneridae</taxon>
        <taxon>Pentapetalae</taxon>
        <taxon>asterids</taxon>
        <taxon>campanulids</taxon>
        <taxon>Asterales</taxon>
        <taxon>Asteraceae</taxon>
        <taxon>Asteroideae</taxon>
        <taxon>Anthemideae</taxon>
        <taxon>Artemisiinae</taxon>
        <taxon>Artemisia</taxon>
    </lineage>
</organism>
<protein>
    <submittedName>
        <fullName evidence="1">Uncharacterized protein</fullName>
    </submittedName>
</protein>
<reference evidence="1 2" key="1">
    <citation type="journal article" date="2018" name="Mol. Plant">
        <title>The genome of Artemisia annua provides insight into the evolution of Asteraceae family and artemisinin biosynthesis.</title>
        <authorList>
            <person name="Shen Q."/>
            <person name="Zhang L."/>
            <person name="Liao Z."/>
            <person name="Wang S."/>
            <person name="Yan T."/>
            <person name="Shi P."/>
            <person name="Liu M."/>
            <person name="Fu X."/>
            <person name="Pan Q."/>
            <person name="Wang Y."/>
            <person name="Lv Z."/>
            <person name="Lu X."/>
            <person name="Zhang F."/>
            <person name="Jiang W."/>
            <person name="Ma Y."/>
            <person name="Chen M."/>
            <person name="Hao X."/>
            <person name="Li L."/>
            <person name="Tang Y."/>
            <person name="Lv G."/>
            <person name="Zhou Y."/>
            <person name="Sun X."/>
            <person name="Brodelius P.E."/>
            <person name="Rose J.K.C."/>
            <person name="Tang K."/>
        </authorList>
    </citation>
    <scope>NUCLEOTIDE SEQUENCE [LARGE SCALE GENOMIC DNA]</scope>
    <source>
        <strain evidence="2">cv. Huhao1</strain>
        <tissue evidence="1">Leaf</tissue>
    </source>
</reference>
<evidence type="ECO:0000313" key="1">
    <source>
        <dbReference type="EMBL" id="PWA43808.1"/>
    </source>
</evidence>
<accession>A0A2U1L461</accession>
<dbReference type="AlphaFoldDB" id="A0A2U1L461"/>